<protein>
    <recommendedName>
        <fullName evidence="3">HEPN domain-containing protein</fullName>
    </recommendedName>
</protein>
<proteinExistence type="predicted"/>
<evidence type="ECO:0008006" key="3">
    <source>
        <dbReference type="Google" id="ProtNLM"/>
    </source>
</evidence>
<reference evidence="1 2" key="1">
    <citation type="submission" date="2018-06" db="EMBL/GenBank/DDBJ databases">
        <title>Extensive metabolic versatility and redundancy in microbially diverse, dynamic hydrothermal sediments.</title>
        <authorList>
            <person name="Dombrowski N."/>
            <person name="Teske A."/>
            <person name="Baker B.J."/>
        </authorList>
    </citation>
    <scope>NUCLEOTIDE SEQUENCE [LARGE SCALE GENOMIC DNA]</scope>
    <source>
        <strain evidence="1">B66_G16</strain>
    </source>
</reference>
<dbReference type="Gene3D" id="1.20.120.330">
    <property type="entry name" value="Nucleotidyltransferases domain 2"/>
    <property type="match status" value="1"/>
</dbReference>
<name>A0A497EN83_9CREN</name>
<organism evidence="1 2">
    <name type="scientific">Thermoproteota archaeon</name>
    <dbReference type="NCBI Taxonomy" id="2056631"/>
    <lineage>
        <taxon>Archaea</taxon>
        <taxon>Thermoproteota</taxon>
    </lineage>
</organism>
<dbReference type="Proteomes" id="UP000278475">
    <property type="component" value="Unassembled WGS sequence"/>
</dbReference>
<dbReference type="PANTHER" id="PTHR34237:SF1">
    <property type="entry name" value="PAREP8"/>
    <property type="match status" value="1"/>
</dbReference>
<dbReference type="InterPro" id="IPR010268">
    <property type="entry name" value="PaREP1"/>
</dbReference>
<accession>A0A497EN83</accession>
<evidence type="ECO:0000313" key="2">
    <source>
        <dbReference type="Proteomes" id="UP000278475"/>
    </source>
</evidence>
<dbReference type="Pfam" id="PF05942">
    <property type="entry name" value="PaREP1"/>
    <property type="match status" value="1"/>
</dbReference>
<dbReference type="AlphaFoldDB" id="A0A497EN83"/>
<sequence length="163" mass="18826">MSTIIVTLPEEVLKQLKKKAKSENKTLEELISDAIFKQFDITDPKIKAELHLKLCEKYIREAEESLAKKNYVQASEKAWGAASQIVKAVAARRGVELRSHRDLWEFITKLNKENPDWNLLNMFHIANSLHTNFYENWLTAEAVANGVEIIRTFTEKLKKLTRA</sequence>
<comment type="caution">
    <text evidence="1">The sequence shown here is derived from an EMBL/GenBank/DDBJ whole genome shotgun (WGS) entry which is preliminary data.</text>
</comment>
<gene>
    <name evidence="1" type="ORF">DRJ31_06800</name>
</gene>
<dbReference type="PANTHER" id="PTHR34237">
    <property type="entry name" value="PAREP8-RELATED"/>
    <property type="match status" value="1"/>
</dbReference>
<evidence type="ECO:0000313" key="1">
    <source>
        <dbReference type="EMBL" id="RLE48619.1"/>
    </source>
</evidence>
<dbReference type="EMBL" id="QMQV01000065">
    <property type="protein sequence ID" value="RLE48619.1"/>
    <property type="molecule type" value="Genomic_DNA"/>
</dbReference>